<dbReference type="EMBL" id="JBHSMH010000011">
    <property type="protein sequence ID" value="MFC5468443.1"/>
    <property type="molecule type" value="Genomic_DNA"/>
</dbReference>
<feature type="domain" description="Sporulation initiation factor Spo0A C-terminal" evidence="3">
    <location>
        <begin position="18"/>
        <end position="96"/>
    </location>
</feature>
<protein>
    <submittedName>
        <fullName evidence="4">Sporulation initiation factor Spo0A C-terminal domain-containing protein</fullName>
    </submittedName>
</protein>
<comment type="caution">
    <text evidence="4">The sequence shown here is derived from an EMBL/GenBank/DDBJ whole genome shotgun (WGS) entry which is preliminary data.</text>
</comment>
<dbReference type="InterPro" id="IPR016032">
    <property type="entry name" value="Sig_transdc_resp-reg_C-effctor"/>
</dbReference>
<evidence type="ECO:0000259" key="3">
    <source>
        <dbReference type="Pfam" id="PF08769"/>
    </source>
</evidence>
<gene>
    <name evidence="4" type="ORF">ACFPPD_06900</name>
</gene>
<organism evidence="4 5">
    <name type="scientific">Cohnella suwonensis</name>
    <dbReference type="NCBI Taxonomy" id="696072"/>
    <lineage>
        <taxon>Bacteria</taxon>
        <taxon>Bacillati</taxon>
        <taxon>Bacillota</taxon>
        <taxon>Bacilli</taxon>
        <taxon>Bacillales</taxon>
        <taxon>Paenibacillaceae</taxon>
        <taxon>Cohnella</taxon>
    </lineage>
</organism>
<reference evidence="5" key="1">
    <citation type="journal article" date="2019" name="Int. J. Syst. Evol. Microbiol.">
        <title>The Global Catalogue of Microorganisms (GCM) 10K type strain sequencing project: providing services to taxonomists for standard genome sequencing and annotation.</title>
        <authorList>
            <consortium name="The Broad Institute Genomics Platform"/>
            <consortium name="The Broad Institute Genome Sequencing Center for Infectious Disease"/>
            <person name="Wu L."/>
            <person name="Ma J."/>
        </authorList>
    </citation>
    <scope>NUCLEOTIDE SEQUENCE [LARGE SCALE GENOMIC DNA]</scope>
    <source>
        <strain evidence="5">CCUG 57113</strain>
    </source>
</reference>
<keyword evidence="1" id="KW-0805">Transcription regulation</keyword>
<dbReference type="RefSeq" id="WP_209748553.1">
    <property type="nucleotide sequence ID" value="NZ_JBHSMH010000011.1"/>
</dbReference>
<evidence type="ECO:0000256" key="2">
    <source>
        <dbReference type="ARBA" id="ARBA00023163"/>
    </source>
</evidence>
<keyword evidence="5" id="KW-1185">Reference proteome</keyword>
<dbReference type="Pfam" id="PF08769">
    <property type="entry name" value="Spo0A_C"/>
    <property type="match status" value="1"/>
</dbReference>
<evidence type="ECO:0000256" key="1">
    <source>
        <dbReference type="ARBA" id="ARBA00023015"/>
    </source>
</evidence>
<keyword evidence="4" id="KW-0396">Initiation factor</keyword>
<evidence type="ECO:0000313" key="4">
    <source>
        <dbReference type="EMBL" id="MFC5468443.1"/>
    </source>
</evidence>
<dbReference type="Proteomes" id="UP001596105">
    <property type="component" value="Unassembled WGS sequence"/>
</dbReference>
<evidence type="ECO:0000313" key="5">
    <source>
        <dbReference type="Proteomes" id="UP001596105"/>
    </source>
</evidence>
<proteinExistence type="predicted"/>
<dbReference type="InterPro" id="IPR014879">
    <property type="entry name" value="Spo0A_C"/>
</dbReference>
<dbReference type="SUPFAM" id="SSF46894">
    <property type="entry name" value="C-terminal effector domain of the bipartite response regulators"/>
    <property type="match status" value="1"/>
</dbReference>
<keyword evidence="4" id="KW-0648">Protein biosynthesis</keyword>
<dbReference type="GO" id="GO:0003743">
    <property type="term" value="F:translation initiation factor activity"/>
    <property type="evidence" value="ECO:0007669"/>
    <property type="project" value="UniProtKB-KW"/>
</dbReference>
<accession>A0ABW0LV31</accession>
<keyword evidence="2" id="KW-0804">Transcription</keyword>
<name>A0ABW0LV31_9BACL</name>
<dbReference type="InterPro" id="IPR036388">
    <property type="entry name" value="WH-like_DNA-bd_sf"/>
</dbReference>
<dbReference type="Gene3D" id="1.10.10.10">
    <property type="entry name" value="Winged helix-like DNA-binding domain superfamily/Winged helix DNA-binding domain"/>
    <property type="match status" value="1"/>
</dbReference>
<sequence>MNDQDLVKRIVVELEGEKIPKNMSGYSYLKTAAMMSYRDFRLANSAVTKLYRELASRFETTASRVERCIRHAIETGAARNGVKKSSNSEFIANIADKLRTEDGLI</sequence>